<feature type="transmembrane region" description="Helical" evidence="5">
    <location>
        <begin position="21"/>
        <end position="39"/>
    </location>
</feature>
<dbReference type="AlphaFoldDB" id="A0A927R2N4"/>
<evidence type="ECO:0000313" key="7">
    <source>
        <dbReference type="EMBL" id="MBE1492782.1"/>
    </source>
</evidence>
<feature type="domain" description="Methylamine utilisation protein MauE" evidence="6">
    <location>
        <begin position="22"/>
        <end position="144"/>
    </location>
</feature>
<comment type="subcellular location">
    <subcellularLocation>
        <location evidence="1">Membrane</location>
        <topology evidence="1">Multi-pass membrane protein</topology>
    </subcellularLocation>
</comment>
<evidence type="ECO:0000313" key="8">
    <source>
        <dbReference type="Proteomes" id="UP000649753"/>
    </source>
</evidence>
<dbReference type="EMBL" id="JADBEB010000001">
    <property type="protein sequence ID" value="MBE1492782.1"/>
    <property type="molecule type" value="Genomic_DNA"/>
</dbReference>
<proteinExistence type="predicted"/>
<keyword evidence="4 5" id="KW-0472">Membrane</keyword>
<gene>
    <name evidence="7" type="ORF">H4W31_008420</name>
</gene>
<evidence type="ECO:0000256" key="3">
    <source>
        <dbReference type="ARBA" id="ARBA00022989"/>
    </source>
</evidence>
<keyword evidence="3 5" id="KW-1133">Transmembrane helix</keyword>
<protein>
    <recommendedName>
        <fullName evidence="6">Methylamine utilisation protein MauE domain-containing protein</fullName>
    </recommendedName>
</protein>
<feature type="transmembrane region" description="Helical" evidence="5">
    <location>
        <begin position="156"/>
        <end position="176"/>
    </location>
</feature>
<evidence type="ECO:0000256" key="1">
    <source>
        <dbReference type="ARBA" id="ARBA00004141"/>
    </source>
</evidence>
<evidence type="ECO:0000256" key="4">
    <source>
        <dbReference type="ARBA" id="ARBA00023136"/>
    </source>
</evidence>
<dbReference type="RefSeq" id="WP_192771631.1">
    <property type="nucleotide sequence ID" value="NZ_JADBEB010000001.1"/>
</dbReference>
<keyword evidence="2 5" id="KW-0812">Transmembrane</keyword>
<feature type="transmembrane region" description="Helical" evidence="5">
    <location>
        <begin position="130"/>
        <end position="149"/>
    </location>
</feature>
<accession>A0A927R2N4</accession>
<dbReference type="GO" id="GO:0016020">
    <property type="term" value="C:membrane"/>
    <property type="evidence" value="ECO:0007669"/>
    <property type="project" value="UniProtKB-SubCell"/>
</dbReference>
<dbReference type="GO" id="GO:0030416">
    <property type="term" value="P:methylamine metabolic process"/>
    <property type="evidence" value="ECO:0007669"/>
    <property type="project" value="InterPro"/>
</dbReference>
<dbReference type="InterPro" id="IPR009908">
    <property type="entry name" value="Methylamine_util_MauE"/>
</dbReference>
<evidence type="ECO:0000256" key="5">
    <source>
        <dbReference type="SAM" id="Phobius"/>
    </source>
</evidence>
<dbReference type="Pfam" id="PF07291">
    <property type="entry name" value="MauE"/>
    <property type="match status" value="1"/>
</dbReference>
<feature type="transmembrane region" description="Helical" evidence="5">
    <location>
        <begin position="92"/>
        <end position="110"/>
    </location>
</feature>
<evidence type="ECO:0000259" key="6">
    <source>
        <dbReference type="Pfam" id="PF07291"/>
    </source>
</evidence>
<sequence>MLAGECCWYRKDSPMASMHDVVLVVVNSVAAAILVQAALSKIAAPSHLRQALSEVDVPDALTTTNAVRLYAGIECLAGIALLFSATRSVGAVLVAALGLVFIGLGGLGMARGSVEPCGCFGNPAGRPLGITNVALGAALVAAGATNLLTRSPTGSAALLGTALALLVLCLYVNRAWAWPLIRPRRGTSL</sequence>
<organism evidence="7 8">
    <name type="scientific">Plantactinospora soyae</name>
    <dbReference type="NCBI Taxonomy" id="1544732"/>
    <lineage>
        <taxon>Bacteria</taxon>
        <taxon>Bacillati</taxon>
        <taxon>Actinomycetota</taxon>
        <taxon>Actinomycetes</taxon>
        <taxon>Micromonosporales</taxon>
        <taxon>Micromonosporaceae</taxon>
        <taxon>Plantactinospora</taxon>
    </lineage>
</organism>
<evidence type="ECO:0000256" key="2">
    <source>
        <dbReference type="ARBA" id="ARBA00022692"/>
    </source>
</evidence>
<dbReference type="Proteomes" id="UP000649753">
    <property type="component" value="Unassembled WGS sequence"/>
</dbReference>
<name>A0A927R2N4_9ACTN</name>
<feature type="transmembrane region" description="Helical" evidence="5">
    <location>
        <begin position="67"/>
        <end position="85"/>
    </location>
</feature>
<comment type="caution">
    <text evidence="7">The sequence shown here is derived from an EMBL/GenBank/DDBJ whole genome shotgun (WGS) entry which is preliminary data.</text>
</comment>
<keyword evidence="8" id="KW-1185">Reference proteome</keyword>
<reference evidence="7" key="1">
    <citation type="submission" date="2020-10" db="EMBL/GenBank/DDBJ databases">
        <title>Sequencing the genomes of 1000 actinobacteria strains.</title>
        <authorList>
            <person name="Klenk H.-P."/>
        </authorList>
    </citation>
    <scope>NUCLEOTIDE SEQUENCE</scope>
    <source>
        <strain evidence="7">DSM 46832</strain>
    </source>
</reference>